<evidence type="ECO:0000256" key="2">
    <source>
        <dbReference type="ARBA" id="ARBA00004604"/>
    </source>
</evidence>
<dbReference type="Proteomes" id="UP000283509">
    <property type="component" value="Unassembled WGS sequence"/>
</dbReference>
<evidence type="ECO:0000256" key="5">
    <source>
        <dbReference type="ARBA" id="ARBA00022553"/>
    </source>
</evidence>
<evidence type="ECO:0000256" key="7">
    <source>
        <dbReference type="ARBA" id="ARBA00023054"/>
    </source>
</evidence>
<evidence type="ECO:0000256" key="10">
    <source>
        <dbReference type="SAM" id="MobiDB-lite"/>
    </source>
</evidence>
<keyword evidence="8" id="KW-0539">Nucleus</keyword>
<evidence type="ECO:0000313" key="11">
    <source>
        <dbReference type="EMBL" id="ROT66906.1"/>
    </source>
</evidence>
<feature type="compositionally biased region" description="Low complexity" evidence="10">
    <location>
        <begin position="42"/>
        <end position="62"/>
    </location>
</feature>
<dbReference type="PANTHER" id="PTHR13557:SF1">
    <property type="entry name" value="COILED-COIL DOMAIN-CONTAINING PROTEIN 86"/>
    <property type="match status" value="1"/>
</dbReference>
<comment type="function">
    <text evidence="9">Required for proper chromosome segregation during mitosis and error-free mitotic progression.</text>
</comment>
<keyword evidence="4" id="KW-0158">Chromosome</keyword>
<feature type="region of interest" description="Disordered" evidence="10">
    <location>
        <begin position="38"/>
        <end position="193"/>
    </location>
</feature>
<dbReference type="AlphaFoldDB" id="A0A3R7QGT8"/>
<comment type="subcellular location">
    <subcellularLocation>
        <location evidence="1">Chromosome</location>
    </subcellularLocation>
    <subcellularLocation>
        <location evidence="2">Nucleus</location>
        <location evidence="2">Nucleolus</location>
    </subcellularLocation>
</comment>
<dbReference type="GO" id="GO:0005694">
    <property type="term" value="C:chromosome"/>
    <property type="evidence" value="ECO:0007669"/>
    <property type="project" value="UniProtKB-SubCell"/>
</dbReference>
<protein>
    <recommendedName>
        <fullName evidence="3">Coiled-coil domain-containing protein 86</fullName>
    </recommendedName>
</protein>
<name>A0A3R7QGT8_PENVA</name>
<keyword evidence="6" id="KW-0164">Citrullination</keyword>
<evidence type="ECO:0000256" key="9">
    <source>
        <dbReference type="ARBA" id="ARBA00093307"/>
    </source>
</evidence>
<dbReference type="PANTHER" id="PTHR13557">
    <property type="entry name" value="COILED-COIL DOMAIN-CONTAINING PROTEIN 86"/>
    <property type="match status" value="1"/>
</dbReference>
<keyword evidence="5" id="KW-0597">Phosphoprotein</keyword>
<comment type="caution">
    <text evidence="11">The sequence shown here is derived from an EMBL/GenBank/DDBJ whole genome shotgun (WGS) entry which is preliminary data.</text>
</comment>
<dbReference type="EMBL" id="QCYY01002878">
    <property type="protein sequence ID" value="ROT66906.1"/>
    <property type="molecule type" value="Genomic_DNA"/>
</dbReference>
<sequence>MSNSILFYATRMQRRKQRVGLARGSGVSLRKLALTRQTDLEPSGSLTPTRRSRRLSSSDSSGQELQVPASKLKRQSLGGSERQDTPTVLTPNRRSRRLSGADAKDVPVVDTPTRRSRRLSGADSADTPVVQTPTKRSRRLSGAEPEDVSGVLTPTRRSRRLSGCDSLDLPAVQTPTRRSRRNSGVSEGEPAEELQELPLVPKRRRSLSKTEGVPVSGRIWKEEKKCFRTTMKKSKSHTSSWAKKMLLKRERQEFSAIKTAIDEEKQRKKEDLKKRQKFNKIRREENAKKAEVVQVIKDARKLKKMSKKQLRYIETRDTTVIGKQYG</sequence>
<dbReference type="OrthoDB" id="6374285at2759"/>
<keyword evidence="12" id="KW-1185">Reference proteome</keyword>
<dbReference type="STRING" id="6689.A0A3R7QGT8"/>
<evidence type="ECO:0000256" key="8">
    <source>
        <dbReference type="ARBA" id="ARBA00023242"/>
    </source>
</evidence>
<evidence type="ECO:0000256" key="4">
    <source>
        <dbReference type="ARBA" id="ARBA00022454"/>
    </source>
</evidence>
<accession>A0A3R7QGT8</accession>
<proteinExistence type="predicted"/>
<gene>
    <name evidence="11" type="ORF">C7M84_015032</name>
</gene>
<organism evidence="11 12">
    <name type="scientific">Penaeus vannamei</name>
    <name type="common">Whiteleg shrimp</name>
    <name type="synonym">Litopenaeus vannamei</name>
    <dbReference type="NCBI Taxonomy" id="6689"/>
    <lineage>
        <taxon>Eukaryota</taxon>
        <taxon>Metazoa</taxon>
        <taxon>Ecdysozoa</taxon>
        <taxon>Arthropoda</taxon>
        <taxon>Crustacea</taxon>
        <taxon>Multicrustacea</taxon>
        <taxon>Malacostraca</taxon>
        <taxon>Eumalacostraca</taxon>
        <taxon>Eucarida</taxon>
        <taxon>Decapoda</taxon>
        <taxon>Dendrobranchiata</taxon>
        <taxon>Penaeoidea</taxon>
        <taxon>Penaeidae</taxon>
        <taxon>Penaeus</taxon>
    </lineage>
</organism>
<keyword evidence="7" id="KW-0175">Coiled coil</keyword>
<reference evidence="11 12" key="1">
    <citation type="submission" date="2018-04" db="EMBL/GenBank/DDBJ databases">
        <authorList>
            <person name="Zhang X."/>
            <person name="Yuan J."/>
            <person name="Li F."/>
            <person name="Xiang J."/>
        </authorList>
    </citation>
    <scope>NUCLEOTIDE SEQUENCE [LARGE SCALE GENOMIC DNA]</scope>
    <source>
        <tissue evidence="11">Muscle</tissue>
    </source>
</reference>
<evidence type="ECO:0000256" key="1">
    <source>
        <dbReference type="ARBA" id="ARBA00004286"/>
    </source>
</evidence>
<evidence type="ECO:0000256" key="6">
    <source>
        <dbReference type="ARBA" id="ARBA00022934"/>
    </source>
</evidence>
<evidence type="ECO:0000256" key="3">
    <source>
        <dbReference type="ARBA" id="ARBA00016738"/>
    </source>
</evidence>
<dbReference type="InterPro" id="IPR026570">
    <property type="entry name" value="CCDC86"/>
</dbReference>
<evidence type="ECO:0000313" key="12">
    <source>
        <dbReference type="Proteomes" id="UP000283509"/>
    </source>
</evidence>
<dbReference type="GO" id="GO:0005730">
    <property type="term" value="C:nucleolus"/>
    <property type="evidence" value="ECO:0007669"/>
    <property type="project" value="UniProtKB-SubCell"/>
</dbReference>
<reference evidence="11 12" key="2">
    <citation type="submission" date="2019-01" db="EMBL/GenBank/DDBJ databases">
        <title>The decoding of complex shrimp genome reveals the adaptation for benthos swimmer, frequently molting mechanism and breeding impact on genome.</title>
        <authorList>
            <person name="Sun Y."/>
            <person name="Gao Y."/>
            <person name="Yu Y."/>
        </authorList>
    </citation>
    <scope>NUCLEOTIDE SEQUENCE [LARGE SCALE GENOMIC DNA]</scope>
    <source>
        <tissue evidence="11">Muscle</tissue>
    </source>
</reference>